<evidence type="ECO:0000313" key="18">
    <source>
        <dbReference type="Proteomes" id="UP000198309"/>
    </source>
</evidence>
<keyword evidence="2 11" id="KW-0813">Transport</keyword>
<feature type="domain" description="TonB-dependent receptor plug" evidence="15">
    <location>
        <begin position="67"/>
        <end position="178"/>
    </location>
</feature>
<sequence>MHSKKTRTHVTPAGLGGRLLSLGAGLCLAGGPLWAAQAEDGAADARLATVVVEGAARSEAQKAAEQLKKVPGAAVVVDNKEVEKGRATNAEDVFALQPGIFAQATSGSGANKISIRGSGLNTFYQGYALGIKYLFDGLPITGPGGTQEDYLSMNGIDHTEVLYGANAFDYAATSLGGAINFVTHSGYTAPGNYLRLEAGSFGYRKQQLSTGGVVDDSDYYVSIFHNERDGYQHDTPNKGQELVANLGHRFNDRLDTRLIVRYREETLTQGNTLTREQIKHDSNSNKVPTGRKKDGSTWVGSTTTYRFDDDSRLQVGLSVNDYPLLNGWRYSATPQDWRSTDTNLTLRYLRRQDRLFGLPSDTTLTFSSTRSQFADVKSHSRATGQLLQHTDYTGSRDTVFAFGNELQLDERLWLVSGLSAINIDRDVSIEYSTSANTSEFPGEVSYNKWYAAPRLGLRYQLTPDVQLFGNASRSIDPPVTWQLGSTGVPYVRPLTPQKADTLEVGIRGSVGVVDGSLALYRSWVKDELLSVVVRQATATADALVANSNASPTIHQGIEAGLGIQLWEGANGDRLDLRQAWTLNDFHYRGDSTFGDNELPSLPRQVYQAQLNYQRHDGYYAELNARAASSYYVDYANTLGAPSYTLWGAKLGYQAPGRRWEVFLDLRNLTNEHYATAANTAYDAKGRDSANFYPGDPFNVTAGVAVRF</sequence>
<dbReference type="Pfam" id="PF07715">
    <property type="entry name" value="Plug"/>
    <property type="match status" value="1"/>
</dbReference>
<dbReference type="PANTHER" id="PTHR32552">
    <property type="entry name" value="FERRICHROME IRON RECEPTOR-RELATED"/>
    <property type="match status" value="1"/>
</dbReference>
<evidence type="ECO:0000256" key="11">
    <source>
        <dbReference type="PROSITE-ProRule" id="PRU01360"/>
    </source>
</evidence>
<evidence type="ECO:0000256" key="12">
    <source>
        <dbReference type="RuleBase" id="RU003357"/>
    </source>
</evidence>
<dbReference type="PROSITE" id="PS52016">
    <property type="entry name" value="TONB_DEPENDENT_REC_3"/>
    <property type="match status" value="1"/>
</dbReference>
<protein>
    <submittedName>
        <fullName evidence="16">Iron complex outermembrane recepter protein</fullName>
    </submittedName>
</protein>
<dbReference type="Proteomes" id="UP000198309">
    <property type="component" value="Unassembled WGS sequence"/>
</dbReference>
<evidence type="ECO:0000259" key="15">
    <source>
        <dbReference type="Pfam" id="PF07715"/>
    </source>
</evidence>
<feature type="signal peptide" evidence="13">
    <location>
        <begin position="1"/>
        <end position="35"/>
    </location>
</feature>
<dbReference type="Gene3D" id="2.40.170.20">
    <property type="entry name" value="TonB-dependent receptor, beta-barrel domain"/>
    <property type="match status" value="1"/>
</dbReference>
<keyword evidence="7" id="KW-0406">Ion transport</keyword>
<evidence type="ECO:0000256" key="9">
    <source>
        <dbReference type="ARBA" id="ARBA00023136"/>
    </source>
</evidence>
<dbReference type="Gene3D" id="2.170.130.10">
    <property type="entry name" value="TonB-dependent receptor, plug domain"/>
    <property type="match status" value="1"/>
</dbReference>
<dbReference type="PANTHER" id="PTHR32552:SF81">
    <property type="entry name" value="TONB-DEPENDENT OUTER MEMBRANE RECEPTOR"/>
    <property type="match status" value="1"/>
</dbReference>
<evidence type="ECO:0000256" key="10">
    <source>
        <dbReference type="ARBA" id="ARBA00023237"/>
    </source>
</evidence>
<evidence type="ECO:0000256" key="6">
    <source>
        <dbReference type="ARBA" id="ARBA00023004"/>
    </source>
</evidence>
<dbReference type="InterPro" id="IPR000531">
    <property type="entry name" value="Beta-barrel_TonB"/>
</dbReference>
<dbReference type="RefSeq" id="WP_089392402.1">
    <property type="nucleotide sequence ID" value="NZ_FNEC01000013.1"/>
</dbReference>
<dbReference type="Proteomes" id="UP000199693">
    <property type="component" value="Unassembled WGS sequence"/>
</dbReference>
<dbReference type="GO" id="GO:0009279">
    <property type="term" value="C:cell outer membrane"/>
    <property type="evidence" value="ECO:0007669"/>
    <property type="project" value="UniProtKB-SubCell"/>
</dbReference>
<evidence type="ECO:0000256" key="3">
    <source>
        <dbReference type="ARBA" id="ARBA00022452"/>
    </source>
</evidence>
<keyword evidence="18" id="KW-1185">Reference proteome</keyword>
<dbReference type="EMBL" id="FZPC01000016">
    <property type="protein sequence ID" value="SNT18568.1"/>
    <property type="molecule type" value="Genomic_DNA"/>
</dbReference>
<evidence type="ECO:0000256" key="5">
    <source>
        <dbReference type="ARBA" id="ARBA00022692"/>
    </source>
</evidence>
<dbReference type="GO" id="GO:0006826">
    <property type="term" value="P:iron ion transport"/>
    <property type="evidence" value="ECO:0007669"/>
    <property type="project" value="UniProtKB-KW"/>
</dbReference>
<dbReference type="Pfam" id="PF00593">
    <property type="entry name" value="TonB_dep_Rec_b-barrel"/>
    <property type="match status" value="1"/>
</dbReference>
<gene>
    <name evidence="16" type="ORF">SAMN05216189_101366</name>
    <name evidence="17" type="ORF">SAMN06295949_11682</name>
</gene>
<dbReference type="EMBL" id="FNEC01000013">
    <property type="protein sequence ID" value="SDJ15582.1"/>
    <property type="molecule type" value="Genomic_DNA"/>
</dbReference>
<feature type="chain" id="PRO_5030040887" evidence="13">
    <location>
        <begin position="36"/>
        <end position="707"/>
    </location>
</feature>
<evidence type="ECO:0000259" key="14">
    <source>
        <dbReference type="Pfam" id="PF00593"/>
    </source>
</evidence>
<dbReference type="InterPro" id="IPR012910">
    <property type="entry name" value="Plug_dom"/>
</dbReference>
<organism evidence="16 19">
    <name type="scientific">Pseudomonas delhiensis</name>
    <dbReference type="NCBI Taxonomy" id="366289"/>
    <lineage>
        <taxon>Bacteria</taxon>
        <taxon>Pseudomonadati</taxon>
        <taxon>Pseudomonadota</taxon>
        <taxon>Gammaproteobacteria</taxon>
        <taxon>Pseudomonadales</taxon>
        <taxon>Pseudomonadaceae</taxon>
        <taxon>Pseudomonas</taxon>
    </lineage>
</organism>
<evidence type="ECO:0000256" key="1">
    <source>
        <dbReference type="ARBA" id="ARBA00004571"/>
    </source>
</evidence>
<evidence type="ECO:0000313" key="19">
    <source>
        <dbReference type="Proteomes" id="UP000199693"/>
    </source>
</evidence>
<comment type="subcellular location">
    <subcellularLocation>
        <location evidence="1 11">Cell outer membrane</location>
        <topology evidence="1 11">Multi-pass membrane protein</topology>
    </subcellularLocation>
</comment>
<keyword evidence="9 11" id="KW-0472">Membrane</keyword>
<evidence type="ECO:0000256" key="4">
    <source>
        <dbReference type="ARBA" id="ARBA00022496"/>
    </source>
</evidence>
<dbReference type="AlphaFoldDB" id="A0A239KLK4"/>
<accession>A0A239KLK4</accession>
<comment type="similarity">
    <text evidence="11 12">Belongs to the TonB-dependent receptor family.</text>
</comment>
<keyword evidence="3 11" id="KW-1134">Transmembrane beta strand</keyword>
<feature type="domain" description="TonB-dependent receptor-like beta-barrel" evidence="14">
    <location>
        <begin position="237"/>
        <end position="668"/>
    </location>
</feature>
<keyword evidence="10 11" id="KW-0998">Cell outer membrane</keyword>
<keyword evidence="13" id="KW-0732">Signal</keyword>
<keyword evidence="6" id="KW-0408">Iron</keyword>
<evidence type="ECO:0000256" key="13">
    <source>
        <dbReference type="SAM" id="SignalP"/>
    </source>
</evidence>
<proteinExistence type="inferred from homology"/>
<reference evidence="16 19" key="1">
    <citation type="submission" date="2016-10" db="EMBL/GenBank/DDBJ databases">
        <authorList>
            <person name="de Groot N.N."/>
        </authorList>
    </citation>
    <scope>NUCLEOTIDE SEQUENCE [LARGE SCALE GENOMIC DNA]</scope>
    <source>
        <strain evidence="16 19">CCM 7361</strain>
    </source>
</reference>
<dbReference type="InterPro" id="IPR037066">
    <property type="entry name" value="Plug_dom_sf"/>
</dbReference>
<keyword evidence="4" id="KW-0410">Iron transport</keyword>
<evidence type="ECO:0000313" key="17">
    <source>
        <dbReference type="EMBL" id="SNT18568.1"/>
    </source>
</evidence>
<reference evidence="17 18" key="2">
    <citation type="submission" date="2017-06" db="EMBL/GenBank/DDBJ databases">
        <authorList>
            <person name="Varghese N."/>
            <person name="Submissions S."/>
        </authorList>
    </citation>
    <scope>NUCLEOTIDE SEQUENCE [LARGE SCALE GENOMIC DNA]</scope>
    <source>
        <strain evidence="17 18">RLD-1</strain>
    </source>
</reference>
<evidence type="ECO:0000313" key="16">
    <source>
        <dbReference type="EMBL" id="SDJ15582.1"/>
    </source>
</evidence>
<keyword evidence="8 12" id="KW-0798">TonB box</keyword>
<dbReference type="InterPro" id="IPR036942">
    <property type="entry name" value="Beta-barrel_TonB_sf"/>
</dbReference>
<dbReference type="SUPFAM" id="SSF56935">
    <property type="entry name" value="Porins"/>
    <property type="match status" value="1"/>
</dbReference>
<evidence type="ECO:0000256" key="8">
    <source>
        <dbReference type="ARBA" id="ARBA00023077"/>
    </source>
</evidence>
<evidence type="ECO:0000256" key="7">
    <source>
        <dbReference type="ARBA" id="ARBA00023065"/>
    </source>
</evidence>
<name>A0A239KLK4_9PSED</name>
<keyword evidence="5 11" id="KW-0812">Transmembrane</keyword>
<dbReference type="InterPro" id="IPR039426">
    <property type="entry name" value="TonB-dep_rcpt-like"/>
</dbReference>
<evidence type="ECO:0000256" key="2">
    <source>
        <dbReference type="ARBA" id="ARBA00022448"/>
    </source>
</evidence>